<evidence type="ECO:0000313" key="4">
    <source>
        <dbReference type="Proteomes" id="UP000182045"/>
    </source>
</evidence>
<dbReference type="RefSeq" id="WP_072245757.1">
    <property type="nucleotide sequence ID" value="NZ_FBYC01000004.1"/>
</dbReference>
<dbReference type="GO" id="GO:0006270">
    <property type="term" value="P:DNA replication initiation"/>
    <property type="evidence" value="ECO:0007669"/>
    <property type="project" value="TreeGrafter"/>
</dbReference>
<dbReference type="AlphaFoldDB" id="A0A0P7YHN3"/>
<proteinExistence type="predicted"/>
<dbReference type="STRING" id="1666912.Ga0058931_1466"/>
<keyword evidence="4" id="KW-1185">Reference proteome</keyword>
<name>A0A0P7YHN3_9RHOB</name>
<accession>A0A0P7YHN3</accession>
<dbReference type="GO" id="GO:0003688">
    <property type="term" value="F:DNA replication origin binding"/>
    <property type="evidence" value="ECO:0007669"/>
    <property type="project" value="TreeGrafter"/>
</dbReference>
<dbReference type="GO" id="GO:0005886">
    <property type="term" value="C:plasma membrane"/>
    <property type="evidence" value="ECO:0007669"/>
    <property type="project" value="TreeGrafter"/>
</dbReference>
<organism evidence="2 3">
    <name type="scientific">Roseibaca calidilacus</name>
    <dbReference type="NCBI Taxonomy" id="1666912"/>
    <lineage>
        <taxon>Bacteria</taxon>
        <taxon>Pseudomonadati</taxon>
        <taxon>Pseudomonadota</taxon>
        <taxon>Alphaproteobacteria</taxon>
        <taxon>Rhodobacterales</taxon>
        <taxon>Paracoccaceae</taxon>
        <taxon>Roseinatronobacter</taxon>
    </lineage>
</organism>
<reference evidence="1 4" key="2">
    <citation type="submission" date="2016-01" db="EMBL/GenBank/DDBJ databases">
        <authorList>
            <person name="Varghese N."/>
        </authorList>
    </citation>
    <scope>NUCLEOTIDE SEQUENCE [LARGE SCALE GENOMIC DNA]</scope>
    <source>
        <strain evidence="1 4">HL-91</strain>
    </source>
</reference>
<gene>
    <name evidence="1" type="ORF">Ga0058931_1466</name>
    <name evidence="2" type="ORF">HLUCCA05_07120</name>
</gene>
<reference evidence="2 3" key="1">
    <citation type="submission" date="2015-09" db="EMBL/GenBank/DDBJ databases">
        <title>Identification and resolution of microdiversity through metagenomic sequencing of parallel consortia.</title>
        <authorList>
            <person name="Nelson W.C."/>
            <person name="Romine M.F."/>
            <person name="Lindemann S.R."/>
        </authorList>
    </citation>
    <scope>NUCLEOTIDE SEQUENCE [LARGE SCALE GENOMIC DNA]</scope>
    <source>
        <strain evidence="2">HL-91</strain>
    </source>
</reference>
<evidence type="ECO:0000313" key="1">
    <source>
        <dbReference type="EMBL" id="CUX81016.1"/>
    </source>
</evidence>
<evidence type="ECO:0000313" key="3">
    <source>
        <dbReference type="Proteomes" id="UP000050413"/>
    </source>
</evidence>
<dbReference type="Proteomes" id="UP000050413">
    <property type="component" value="Unassembled WGS sequence"/>
</dbReference>
<comment type="caution">
    <text evidence="2">The sequence shown here is derived from an EMBL/GenBank/DDBJ whole genome shotgun (WGS) entry which is preliminary data.</text>
</comment>
<evidence type="ECO:0008006" key="5">
    <source>
        <dbReference type="Google" id="ProtNLM"/>
    </source>
</evidence>
<dbReference type="Gene3D" id="1.10.8.60">
    <property type="match status" value="1"/>
</dbReference>
<dbReference type="EMBL" id="FBYC01000004">
    <property type="protein sequence ID" value="CUX81016.1"/>
    <property type="molecule type" value="Genomic_DNA"/>
</dbReference>
<evidence type="ECO:0000313" key="2">
    <source>
        <dbReference type="EMBL" id="KPP89927.1"/>
    </source>
</evidence>
<dbReference type="Gene3D" id="3.40.50.300">
    <property type="entry name" value="P-loop containing nucleotide triphosphate hydrolases"/>
    <property type="match status" value="1"/>
</dbReference>
<protein>
    <recommendedName>
        <fullName evidence="5">DnaA regulatory inactivator Hda</fullName>
    </recommendedName>
</protein>
<dbReference type="Proteomes" id="UP000182045">
    <property type="component" value="Unassembled WGS sequence"/>
</dbReference>
<dbReference type="EMBL" id="LJSG01000020">
    <property type="protein sequence ID" value="KPP89927.1"/>
    <property type="molecule type" value="Genomic_DNA"/>
</dbReference>
<sequence>MTPRQAALPLVLPARMGRADFVPSACNAAALGLLGAPLPGGRLVLHGPEGSGKTHLGHIWAEARNAVHLDGTALARADLPGAVAQGAVWLDNAAQVADSADGQTALFHLLNLAQAHDAEVVMAARPPARDWGVTLPDLASRLGACTHVAVAAPDDTLLAAVLAKLFADRQVVISERLIPYLLPRMERSLAAAQRLVAQLDANALARGKPIGRALAAELMQSD</sequence>
<dbReference type="InterPro" id="IPR027417">
    <property type="entry name" value="P-loop_NTPase"/>
</dbReference>
<dbReference type="PANTHER" id="PTHR30050:SF5">
    <property type="entry name" value="DNAA REGULATORY INACTIVATOR HDA"/>
    <property type="match status" value="1"/>
</dbReference>
<dbReference type="PANTHER" id="PTHR30050">
    <property type="entry name" value="CHROMOSOMAL REPLICATION INITIATOR PROTEIN DNAA"/>
    <property type="match status" value="1"/>
</dbReference>
<dbReference type="SUPFAM" id="SSF52540">
    <property type="entry name" value="P-loop containing nucleoside triphosphate hydrolases"/>
    <property type="match status" value="1"/>
</dbReference>